<protein>
    <submittedName>
        <fullName evidence="2">Uncharacterized protein</fullName>
    </submittedName>
</protein>
<comment type="caution">
    <text evidence="2">The sequence shown here is derived from an EMBL/GenBank/DDBJ whole genome shotgun (WGS) entry which is preliminary data.</text>
</comment>
<reference evidence="2" key="1">
    <citation type="submission" date="2022-01" db="EMBL/GenBank/DDBJ databases">
        <title>Genome Sequence Resource for Two Populations of Ditylenchus destructor, the Migratory Endoparasitic Phytonematode.</title>
        <authorList>
            <person name="Zhang H."/>
            <person name="Lin R."/>
            <person name="Xie B."/>
        </authorList>
    </citation>
    <scope>NUCLEOTIDE SEQUENCE</scope>
    <source>
        <strain evidence="2">BazhouSP</strain>
    </source>
</reference>
<evidence type="ECO:0000313" key="3">
    <source>
        <dbReference type="Proteomes" id="UP001201812"/>
    </source>
</evidence>
<dbReference type="AlphaFoldDB" id="A0AAD4MIR0"/>
<feature type="compositionally biased region" description="Polar residues" evidence="1">
    <location>
        <begin position="84"/>
        <end position="99"/>
    </location>
</feature>
<evidence type="ECO:0000313" key="2">
    <source>
        <dbReference type="EMBL" id="KAI1691264.1"/>
    </source>
</evidence>
<keyword evidence="3" id="KW-1185">Reference proteome</keyword>
<name>A0AAD4MIR0_9BILA</name>
<organism evidence="2 3">
    <name type="scientific">Ditylenchus destructor</name>
    <dbReference type="NCBI Taxonomy" id="166010"/>
    <lineage>
        <taxon>Eukaryota</taxon>
        <taxon>Metazoa</taxon>
        <taxon>Ecdysozoa</taxon>
        <taxon>Nematoda</taxon>
        <taxon>Chromadorea</taxon>
        <taxon>Rhabditida</taxon>
        <taxon>Tylenchina</taxon>
        <taxon>Tylenchomorpha</taxon>
        <taxon>Sphaerularioidea</taxon>
        <taxon>Anguinidae</taxon>
        <taxon>Anguininae</taxon>
        <taxon>Ditylenchus</taxon>
    </lineage>
</organism>
<gene>
    <name evidence="2" type="ORF">DdX_21989</name>
</gene>
<evidence type="ECO:0000256" key="1">
    <source>
        <dbReference type="SAM" id="MobiDB-lite"/>
    </source>
</evidence>
<feature type="region of interest" description="Disordered" evidence="1">
    <location>
        <begin position="1"/>
        <end position="47"/>
    </location>
</feature>
<feature type="region of interest" description="Disordered" evidence="1">
    <location>
        <begin position="73"/>
        <end position="99"/>
    </location>
</feature>
<sequence>MVSKGPAEQKRRATLENMNSPKTGSRKGESVVSRVSPEAGRPSMGGVNFLELEPGVKRVITLNVEVLQAPGVTPYVGQDDQEQKTGTHQSEFGNDQPRNFGTRRFQQIFMELEALVDTDGGLSIPIMQRLK</sequence>
<accession>A0AAD4MIR0</accession>
<dbReference type="EMBL" id="JAKKPZ010000970">
    <property type="protein sequence ID" value="KAI1691264.1"/>
    <property type="molecule type" value="Genomic_DNA"/>
</dbReference>
<dbReference type="Proteomes" id="UP001201812">
    <property type="component" value="Unassembled WGS sequence"/>
</dbReference>
<proteinExistence type="predicted"/>